<evidence type="ECO:0000256" key="5">
    <source>
        <dbReference type="ARBA" id="ARBA00022989"/>
    </source>
</evidence>
<feature type="transmembrane region" description="Helical" evidence="7">
    <location>
        <begin position="52"/>
        <end position="74"/>
    </location>
</feature>
<keyword evidence="4" id="KW-0970">Cilium biogenesis/degradation</keyword>
<feature type="transmembrane region" description="Helical" evidence="7">
    <location>
        <begin position="112"/>
        <end position="134"/>
    </location>
</feature>
<name>A0A2B4RGV1_STYPI</name>
<evidence type="ECO:0000256" key="3">
    <source>
        <dbReference type="ARBA" id="ARBA00022692"/>
    </source>
</evidence>
<comment type="subcellular location">
    <subcellularLocation>
        <location evidence="1">Membrane</location>
        <topology evidence="1">Multi-pass membrane protein</topology>
    </subcellularLocation>
</comment>
<evidence type="ECO:0000256" key="2">
    <source>
        <dbReference type="ARBA" id="ARBA00015652"/>
    </source>
</evidence>
<dbReference type="Pfam" id="PF14995">
    <property type="entry name" value="TMEM107"/>
    <property type="match status" value="1"/>
</dbReference>
<dbReference type="PANTHER" id="PTHR34341:SF1">
    <property type="entry name" value="TRANSMEMBRANE PROTEIN 107"/>
    <property type="match status" value="1"/>
</dbReference>
<dbReference type="OrthoDB" id="2114471at2759"/>
<dbReference type="GO" id="GO:0016020">
    <property type="term" value="C:membrane"/>
    <property type="evidence" value="ECO:0007669"/>
    <property type="project" value="UniProtKB-SubCell"/>
</dbReference>
<reference evidence="9" key="1">
    <citation type="journal article" date="2017" name="bioRxiv">
        <title>Comparative analysis of the genomes of Stylophora pistillata and Acropora digitifera provides evidence for extensive differences between species of corals.</title>
        <authorList>
            <person name="Voolstra C.R."/>
            <person name="Li Y."/>
            <person name="Liew Y.J."/>
            <person name="Baumgarten S."/>
            <person name="Zoccola D."/>
            <person name="Flot J.-F."/>
            <person name="Tambutte S."/>
            <person name="Allemand D."/>
            <person name="Aranda M."/>
        </authorList>
    </citation>
    <scope>NUCLEOTIDE SEQUENCE [LARGE SCALE GENOMIC DNA]</scope>
</reference>
<evidence type="ECO:0000313" key="9">
    <source>
        <dbReference type="Proteomes" id="UP000225706"/>
    </source>
</evidence>
<keyword evidence="5 7" id="KW-1133">Transmembrane helix</keyword>
<feature type="transmembrane region" description="Helical" evidence="7">
    <location>
        <begin position="7"/>
        <end position="27"/>
    </location>
</feature>
<dbReference type="AlphaFoldDB" id="A0A2B4RGV1"/>
<dbReference type="InterPro" id="IPR029248">
    <property type="entry name" value="TMEM107"/>
</dbReference>
<dbReference type="EMBL" id="LSMT01000631">
    <property type="protein sequence ID" value="PFX15608.1"/>
    <property type="molecule type" value="Genomic_DNA"/>
</dbReference>
<dbReference type="GO" id="GO:0036038">
    <property type="term" value="C:MKS complex"/>
    <property type="evidence" value="ECO:0007669"/>
    <property type="project" value="TreeGrafter"/>
</dbReference>
<evidence type="ECO:0000256" key="1">
    <source>
        <dbReference type="ARBA" id="ARBA00004141"/>
    </source>
</evidence>
<dbReference type="GO" id="GO:1904491">
    <property type="term" value="P:protein localization to ciliary transition zone"/>
    <property type="evidence" value="ECO:0007669"/>
    <property type="project" value="TreeGrafter"/>
</dbReference>
<gene>
    <name evidence="8" type="primary">Tmem107</name>
    <name evidence="8" type="ORF">AWC38_SpisGene20174</name>
</gene>
<proteinExistence type="predicted"/>
<keyword evidence="6 7" id="KW-0472">Membrane</keyword>
<evidence type="ECO:0000256" key="7">
    <source>
        <dbReference type="SAM" id="Phobius"/>
    </source>
</evidence>
<evidence type="ECO:0000256" key="6">
    <source>
        <dbReference type="ARBA" id="ARBA00023136"/>
    </source>
</evidence>
<dbReference type="Proteomes" id="UP000225706">
    <property type="component" value="Unassembled WGS sequence"/>
</dbReference>
<evidence type="ECO:0000313" key="8">
    <source>
        <dbReference type="EMBL" id="PFX15608.1"/>
    </source>
</evidence>
<organism evidence="8 9">
    <name type="scientific">Stylophora pistillata</name>
    <name type="common">Smooth cauliflower coral</name>
    <dbReference type="NCBI Taxonomy" id="50429"/>
    <lineage>
        <taxon>Eukaryota</taxon>
        <taxon>Metazoa</taxon>
        <taxon>Cnidaria</taxon>
        <taxon>Anthozoa</taxon>
        <taxon>Hexacorallia</taxon>
        <taxon>Scleractinia</taxon>
        <taxon>Astrocoeniina</taxon>
        <taxon>Pocilloporidae</taxon>
        <taxon>Stylophora</taxon>
    </lineage>
</organism>
<keyword evidence="3 7" id="KW-0812">Transmembrane</keyword>
<feature type="transmembrane region" description="Helical" evidence="7">
    <location>
        <begin position="81"/>
        <end position="100"/>
    </location>
</feature>
<keyword evidence="9" id="KW-1185">Reference proteome</keyword>
<dbReference type="STRING" id="50429.A0A2B4RGV1"/>
<accession>A0A2B4RGV1</accession>
<dbReference type="GO" id="GO:1905515">
    <property type="term" value="P:non-motile cilium assembly"/>
    <property type="evidence" value="ECO:0007669"/>
    <property type="project" value="TreeGrafter"/>
</dbReference>
<sequence length="138" mass="14999">MFIGSLVASRFLGLIAHFVVTVVIFLSKDANVKACLPLQYTESEFSSKDKELIVGLSLTLVFLGLEFGGFIGGCSMFNGTAGMLSIAAHSSAAISLSMFVLEEWDCDKFWYIFGFCSAFPAVMEIGVLISVLVFRADR</sequence>
<protein>
    <recommendedName>
        <fullName evidence="2">Transmembrane protein 107</fullName>
    </recommendedName>
</protein>
<dbReference type="PANTHER" id="PTHR34341">
    <property type="entry name" value="TRANSMEMBRANE PROTEIN 107"/>
    <property type="match status" value="1"/>
</dbReference>
<comment type="caution">
    <text evidence="8">The sequence shown here is derived from an EMBL/GenBank/DDBJ whole genome shotgun (WGS) entry which is preliminary data.</text>
</comment>
<evidence type="ECO:0000256" key="4">
    <source>
        <dbReference type="ARBA" id="ARBA00022794"/>
    </source>
</evidence>